<dbReference type="GO" id="GO:0005576">
    <property type="term" value="C:extracellular region"/>
    <property type="evidence" value="ECO:0007669"/>
    <property type="project" value="UniProtKB-SubCell"/>
</dbReference>
<dbReference type="InterPro" id="IPR013661">
    <property type="entry name" value="Peptidase_M9_N_dom"/>
</dbReference>
<dbReference type="PANTHER" id="PTHR13062">
    <property type="entry name" value="COLLAGENASE"/>
    <property type="match status" value="1"/>
</dbReference>
<keyword evidence="12" id="KW-0865">Zymogen</keyword>
<evidence type="ECO:0000256" key="1">
    <source>
        <dbReference type="ARBA" id="ARBA00000424"/>
    </source>
</evidence>
<dbReference type="PRINTS" id="PR00931">
    <property type="entry name" value="MICOLLPTASE"/>
</dbReference>
<keyword evidence="11" id="KW-0482">Metalloprotease</keyword>
<evidence type="ECO:0000256" key="12">
    <source>
        <dbReference type="ARBA" id="ARBA00023145"/>
    </source>
</evidence>
<protein>
    <recommendedName>
        <fullName evidence="4">microbial collagenase</fullName>
        <ecNumber evidence="4">3.4.24.3</ecNumber>
    </recommendedName>
</protein>
<keyword evidence="5" id="KW-0964">Secreted</keyword>
<evidence type="ECO:0000256" key="8">
    <source>
        <dbReference type="ARBA" id="ARBA00022729"/>
    </source>
</evidence>
<evidence type="ECO:0000256" key="4">
    <source>
        <dbReference type="ARBA" id="ARBA00012653"/>
    </source>
</evidence>
<dbReference type="GO" id="GO:0004222">
    <property type="term" value="F:metalloendopeptidase activity"/>
    <property type="evidence" value="ECO:0007669"/>
    <property type="project" value="UniProtKB-EC"/>
</dbReference>
<keyword evidence="9" id="KW-0378">Hydrolase</keyword>
<dbReference type="GO" id="GO:0006508">
    <property type="term" value="P:proteolysis"/>
    <property type="evidence" value="ECO:0007669"/>
    <property type="project" value="UniProtKB-KW"/>
</dbReference>
<evidence type="ECO:0000259" key="15">
    <source>
        <dbReference type="Pfam" id="PF04151"/>
    </source>
</evidence>
<evidence type="ECO:0000256" key="5">
    <source>
        <dbReference type="ARBA" id="ARBA00022525"/>
    </source>
</evidence>
<evidence type="ECO:0000256" key="7">
    <source>
        <dbReference type="ARBA" id="ARBA00022723"/>
    </source>
</evidence>
<dbReference type="Gene3D" id="3.40.30.160">
    <property type="entry name" value="Collagenase ColT, N-terminal domain"/>
    <property type="match status" value="1"/>
</dbReference>
<keyword evidence="10" id="KW-0862">Zinc</keyword>
<evidence type="ECO:0000256" key="11">
    <source>
        <dbReference type="ARBA" id="ARBA00023049"/>
    </source>
</evidence>
<dbReference type="Gene3D" id="2.60.120.380">
    <property type="match status" value="1"/>
</dbReference>
<organism evidence="17 18">
    <name type="scientific">Bacterioplanes sanyensis</name>
    <dbReference type="NCBI Taxonomy" id="1249553"/>
    <lineage>
        <taxon>Bacteria</taxon>
        <taxon>Pseudomonadati</taxon>
        <taxon>Pseudomonadota</taxon>
        <taxon>Gammaproteobacteria</taxon>
        <taxon>Oceanospirillales</taxon>
        <taxon>Oceanospirillaceae</taxon>
        <taxon>Bacterioplanes</taxon>
    </lineage>
</organism>
<evidence type="ECO:0000256" key="3">
    <source>
        <dbReference type="ARBA" id="ARBA00004613"/>
    </source>
</evidence>
<dbReference type="Pfam" id="PF08453">
    <property type="entry name" value="Peptidase_M9_N"/>
    <property type="match status" value="1"/>
</dbReference>
<feature type="domain" description="Peptidase M9 collagenase N-terminal" evidence="16">
    <location>
        <begin position="69"/>
        <end position="247"/>
    </location>
</feature>
<dbReference type="EC" id="3.4.24.3" evidence="4"/>
<comment type="cofactor">
    <cofactor evidence="2">
        <name>Zn(2+)</name>
        <dbReference type="ChEBI" id="CHEBI:29105"/>
    </cofactor>
</comment>
<keyword evidence="6" id="KW-0645">Protease</keyword>
<evidence type="ECO:0000256" key="9">
    <source>
        <dbReference type="ARBA" id="ARBA00022801"/>
    </source>
</evidence>
<proteinExistence type="predicted"/>
<dbReference type="GO" id="GO:0008270">
    <property type="term" value="F:zinc ion binding"/>
    <property type="evidence" value="ECO:0007669"/>
    <property type="project" value="InterPro"/>
</dbReference>
<dbReference type="InterPro" id="IPR002169">
    <property type="entry name" value="Peptidase_M9A/M9B"/>
</dbReference>
<feature type="domain" description="Peptidase C-terminal archaeal/bacterial" evidence="15">
    <location>
        <begin position="631"/>
        <end position="688"/>
    </location>
</feature>
<keyword evidence="7" id="KW-0479">Metal-binding</keyword>
<evidence type="ECO:0000256" key="10">
    <source>
        <dbReference type="ARBA" id="ARBA00022833"/>
    </source>
</evidence>
<dbReference type="Pfam" id="PF04151">
    <property type="entry name" value="PPC"/>
    <property type="match status" value="1"/>
</dbReference>
<dbReference type="PANTHER" id="PTHR13062:SF9">
    <property type="entry name" value="MICROBIAL COLLAGENASE"/>
    <property type="match status" value="1"/>
</dbReference>
<evidence type="ECO:0000259" key="16">
    <source>
        <dbReference type="Pfam" id="PF08453"/>
    </source>
</evidence>
<evidence type="ECO:0000256" key="2">
    <source>
        <dbReference type="ARBA" id="ARBA00001947"/>
    </source>
</evidence>
<dbReference type="KEGG" id="bsan:CHH28_12995"/>
<keyword evidence="8 14" id="KW-0732">Signal</keyword>
<dbReference type="OrthoDB" id="9802683at2"/>
<dbReference type="Proteomes" id="UP000202440">
    <property type="component" value="Chromosome"/>
</dbReference>
<evidence type="ECO:0000256" key="14">
    <source>
        <dbReference type="SAM" id="SignalP"/>
    </source>
</evidence>
<evidence type="ECO:0000256" key="13">
    <source>
        <dbReference type="PIRSR" id="PIRSR602169-1"/>
    </source>
</evidence>
<name>A0A222FKH4_9GAMM</name>
<dbReference type="RefSeq" id="WP_094060713.1">
    <property type="nucleotide sequence ID" value="NZ_CP022530.1"/>
</dbReference>
<dbReference type="InterPro" id="IPR007280">
    <property type="entry name" value="Peptidase_C_arc/bac"/>
</dbReference>
<dbReference type="Gene3D" id="1.10.390.20">
    <property type="match status" value="1"/>
</dbReference>
<feature type="active site" evidence="13">
    <location>
        <position position="471"/>
    </location>
</feature>
<gene>
    <name evidence="17" type="ORF">CHH28_12995</name>
</gene>
<sequence>MKNIISWSLFSGLRSRYAMGLCWLLFAAGAAVAGPLPPAHDWDRHLDRDHAPQPALVARLEGVQSHADCALADWAALPVDELISTVRAASSACLNSLFSASGDVAVALFNENTMLAVAQAFTQDANQYDGSAAAGAKALVLFLRAGFYVQFYGDELPDYSPQLSQKISTGMTVLLRHSGFFVLTERNAEYVSEVVTLVDSAGINLQHLPQLTALFASLNVSNADGYWAPLAVNNVLTVFFRAHYADAADAWFADHLMVIEDLAAMASREDLTSTGSEYVVANAAAETARFYQYGDAFKAAIDAPLKGLLQRYDFQGVGASIWLAAADMIDYYLPGQCQEFGLCGFVDDIDAAILSIRHQCPSTFSVRAQSLTPQQRDSVCDDLLALQQRFHRLFGQADSPVADDYNDQLEVVIFASSDQYQLYGGVLFDISTNNGGIYLEGDPSDRNNQARFIAYVAEWQSEFEVWNLMHEAVHYLDGRFNMQGDFQDTLSADTVWWTEGIAEYVSKLDDNADAIDTGDSNAWPLSTLFANSYNDTSARIYDGGYLAARYMFTQQSEQLDYLLMHSRSGDYSGYQASLQQLGDSLDVDYSSWLQCLVAGGDCDPDGPDGGNGDVLLQESAISADQAVWRFVWVPAGYERIQVTTSGGTGDVDVFVKYDGWPSQQDYDAASMSAGNEERLILAAQGGEYLHLLLSPKAAASNVRLTVSASPAAIQ</sequence>
<feature type="signal peptide" evidence="14">
    <location>
        <begin position="1"/>
        <end position="33"/>
    </location>
</feature>
<evidence type="ECO:0000313" key="17">
    <source>
        <dbReference type="EMBL" id="ASP39535.1"/>
    </source>
</evidence>
<dbReference type="EMBL" id="CP022530">
    <property type="protein sequence ID" value="ASP39535.1"/>
    <property type="molecule type" value="Genomic_DNA"/>
</dbReference>
<evidence type="ECO:0000256" key="6">
    <source>
        <dbReference type="ARBA" id="ARBA00022670"/>
    </source>
</evidence>
<comment type="subcellular location">
    <subcellularLocation>
        <location evidence="3">Secreted</location>
    </subcellularLocation>
</comment>
<dbReference type="AlphaFoldDB" id="A0A222FKH4"/>
<comment type="catalytic activity">
    <reaction evidence="1">
        <text>Digestion of native collagen in the triple helical region at Xaa-|-Gly bonds. With synthetic peptides, a preference is shown for Gly at P3 and P1', Pro and Ala at P2 and P2', and hydroxyproline, Ala or Arg at P3'.</text>
        <dbReference type="EC" id="3.4.24.3"/>
    </reaction>
</comment>
<feature type="chain" id="PRO_5013030570" description="microbial collagenase" evidence="14">
    <location>
        <begin position="34"/>
        <end position="714"/>
    </location>
</feature>
<accession>A0A222FKH4</accession>
<dbReference type="Pfam" id="PF01752">
    <property type="entry name" value="Peptidase_M9"/>
    <property type="match status" value="1"/>
</dbReference>
<reference evidence="17 18" key="1">
    <citation type="submission" date="2017-07" db="EMBL/GenBank/DDBJ databases">
        <title>Annotated genome sequence of Bacterioplanes sanyensis isolated from Red Sea.</title>
        <authorList>
            <person name="Rehman Z.U."/>
        </authorList>
    </citation>
    <scope>NUCLEOTIDE SEQUENCE [LARGE SCALE GENOMIC DNA]</scope>
    <source>
        <strain evidence="17 18">NV9</strain>
    </source>
</reference>
<keyword evidence="18" id="KW-1185">Reference proteome</keyword>
<evidence type="ECO:0000313" key="18">
    <source>
        <dbReference type="Proteomes" id="UP000202440"/>
    </source>
</evidence>